<reference evidence="3" key="2">
    <citation type="journal article" date="2021" name="PeerJ">
        <title>Extensive microbial diversity within the chicken gut microbiome revealed by metagenomics and culture.</title>
        <authorList>
            <person name="Gilroy R."/>
            <person name="Ravi A."/>
            <person name="Getino M."/>
            <person name="Pursley I."/>
            <person name="Horton D.L."/>
            <person name="Alikhan N.F."/>
            <person name="Baker D."/>
            <person name="Gharbi K."/>
            <person name="Hall N."/>
            <person name="Watson M."/>
            <person name="Adriaenssens E.M."/>
            <person name="Foster-Nyarko E."/>
            <person name="Jarju S."/>
            <person name="Secka A."/>
            <person name="Antonio M."/>
            <person name="Oren A."/>
            <person name="Chaudhuri R.R."/>
            <person name="La Ragione R."/>
            <person name="Hildebrand F."/>
            <person name="Pallen M.J."/>
        </authorList>
    </citation>
    <scope>NUCLEOTIDE SEQUENCE</scope>
    <source>
        <strain evidence="3">17073</strain>
    </source>
</reference>
<comment type="caution">
    <text evidence="3">The sequence shown here is derived from an EMBL/GenBank/DDBJ whole genome shotgun (WGS) entry which is preliminary data.</text>
</comment>
<proteinExistence type="predicted"/>
<dbReference type="Pfam" id="PF11396">
    <property type="entry name" value="PepSY_like"/>
    <property type="match status" value="2"/>
</dbReference>
<evidence type="ECO:0000256" key="1">
    <source>
        <dbReference type="SAM" id="SignalP"/>
    </source>
</evidence>
<dbReference type="Gene3D" id="3.40.1420.30">
    <property type="match status" value="1"/>
</dbReference>
<evidence type="ECO:0000259" key="2">
    <source>
        <dbReference type="Pfam" id="PF11396"/>
    </source>
</evidence>
<dbReference type="Proteomes" id="UP000824076">
    <property type="component" value="Unassembled WGS sequence"/>
</dbReference>
<feature type="signal peptide" evidence="1">
    <location>
        <begin position="1"/>
        <end position="20"/>
    </location>
</feature>
<sequence>MKKLGLIIAGALVCSAGIMAAVAGEKVITTTQLPQKAQTFIKKHYSGTQVALVKEDKEIISTDYEVIFADGSKVEFNASGDWKDVTSLTEVPAAVVPQEIATFIATNNYNANGAKIVKIDRDRSGYDVELSNGLELEFNPQFQLVDIDD</sequence>
<evidence type="ECO:0000313" key="4">
    <source>
        <dbReference type="Proteomes" id="UP000824076"/>
    </source>
</evidence>
<dbReference type="InterPro" id="IPR021533">
    <property type="entry name" value="PepSY-like"/>
</dbReference>
<dbReference type="AlphaFoldDB" id="A0A9D1IP77"/>
<protein>
    <submittedName>
        <fullName evidence="3">PepSY-like domain-containing protein</fullName>
    </submittedName>
</protein>
<feature type="domain" description="Putative beta-lactamase-inhibitor-like PepSY-like" evidence="2">
    <location>
        <begin position="63"/>
        <end position="145"/>
    </location>
</feature>
<dbReference type="EMBL" id="DVMS01000195">
    <property type="protein sequence ID" value="HIU39374.1"/>
    <property type="molecule type" value="Genomic_DNA"/>
</dbReference>
<feature type="domain" description="Putative beta-lactamase-inhibitor-like PepSY-like" evidence="2">
    <location>
        <begin position="26"/>
        <end position="57"/>
    </location>
</feature>
<feature type="chain" id="PRO_5038931228" evidence="1">
    <location>
        <begin position="21"/>
        <end position="149"/>
    </location>
</feature>
<gene>
    <name evidence="3" type="ORF">IAD18_06895</name>
</gene>
<organism evidence="3 4">
    <name type="scientific">Candidatus Limisoma intestinavium</name>
    <dbReference type="NCBI Taxonomy" id="2840856"/>
    <lineage>
        <taxon>Bacteria</taxon>
        <taxon>Pseudomonadati</taxon>
        <taxon>Bacteroidota</taxon>
        <taxon>Bacteroidia</taxon>
        <taxon>Bacteroidales</taxon>
        <taxon>Candidatus Limisoma</taxon>
    </lineage>
</organism>
<reference evidence="3" key="1">
    <citation type="submission" date="2020-10" db="EMBL/GenBank/DDBJ databases">
        <authorList>
            <person name="Gilroy R."/>
        </authorList>
    </citation>
    <scope>NUCLEOTIDE SEQUENCE</scope>
    <source>
        <strain evidence="3">17073</strain>
    </source>
</reference>
<dbReference type="SUPFAM" id="SSF160574">
    <property type="entry name" value="BT0923-like"/>
    <property type="match status" value="1"/>
</dbReference>
<accession>A0A9D1IP77</accession>
<keyword evidence="1" id="KW-0732">Signal</keyword>
<evidence type="ECO:0000313" key="3">
    <source>
        <dbReference type="EMBL" id="HIU39374.1"/>
    </source>
</evidence>
<name>A0A9D1IP77_9BACT</name>